<reference evidence="1 2" key="3">
    <citation type="journal article" date="2019" name="Int. J. Syst. Evol. Microbiol.">
        <title>Nitrosopumilus adriaticus sp. nov. and Nitrosopumilus piranensis sp. nov., two ammonia-oxidizing archaea from the Adriatic Sea and members of the class Nitrososphaeria.</title>
        <authorList>
            <person name="Bayer B."/>
            <person name="Vojvoda J."/>
            <person name="Reinthaler T."/>
            <person name="Reyes C."/>
            <person name="Pinto M."/>
            <person name="Herndl G.J."/>
        </authorList>
    </citation>
    <scope>NUCLEOTIDE SEQUENCE [LARGE SCALE GENOMIC DNA]</scope>
    <source>
        <strain evidence="1 2">D3C</strain>
    </source>
</reference>
<proteinExistence type="predicted"/>
<dbReference type="STRING" id="1582439.NPIRD3C_0781"/>
<sequence length="83" mass="10074">MYVKFQKKSINYELASFDEFVLDEDLEFCCYRLRIMDSKTPLWDKKSGKFCWADIMSDDDVVYYPIDFCPFCGERFEYIENND</sequence>
<accession>A0A0C5BQI8</accession>
<dbReference type="HOGENOM" id="CLU_184172_0_0_2"/>
<evidence type="ECO:0000313" key="2">
    <source>
        <dbReference type="Proteomes" id="UP000032027"/>
    </source>
</evidence>
<dbReference type="PATRIC" id="fig|1582439.9.peg.803"/>
<keyword evidence="2" id="KW-1185">Reference proteome</keyword>
<dbReference type="EMBL" id="CP010868">
    <property type="protein sequence ID" value="AJM91993.1"/>
    <property type="molecule type" value="Genomic_DNA"/>
</dbReference>
<gene>
    <name evidence="1" type="ORF">NPIRD3C_0781</name>
</gene>
<dbReference type="AlphaFoldDB" id="A0A0C5BQI8"/>
<name>A0A0C5BQI8_9ARCH</name>
<reference evidence="1 2" key="2">
    <citation type="journal article" date="2016" name="ISME J.">
        <title>Physiological and genomic characterization of two novel marine thaumarchaeal strains indicates niche differentiation.</title>
        <authorList>
            <person name="Bayer B."/>
            <person name="Vojvoda J."/>
            <person name="Offre P."/>
            <person name="Alves R.J."/>
            <person name="Elisabeth N.H."/>
            <person name="Garcia J.A."/>
            <person name="Volland J.M."/>
            <person name="Srivastava A."/>
            <person name="Schleper C."/>
            <person name="Herndl G.J."/>
        </authorList>
    </citation>
    <scope>NUCLEOTIDE SEQUENCE [LARGE SCALE GENOMIC DNA]</scope>
    <source>
        <strain evidence="1 2">D3C</strain>
    </source>
</reference>
<organism evidence="1 2">
    <name type="scientific">Nitrosopumilus piranensis</name>
    <dbReference type="NCBI Taxonomy" id="1582439"/>
    <lineage>
        <taxon>Archaea</taxon>
        <taxon>Nitrososphaerota</taxon>
        <taxon>Nitrososphaeria</taxon>
        <taxon>Nitrosopumilales</taxon>
        <taxon>Nitrosopumilaceae</taxon>
        <taxon>Nitrosopumilus</taxon>
    </lineage>
</organism>
<dbReference type="KEGG" id="nid:NPIRD3C_0781"/>
<dbReference type="Proteomes" id="UP000032027">
    <property type="component" value="Chromosome"/>
</dbReference>
<protein>
    <submittedName>
        <fullName evidence="1">Uncharacterized protein</fullName>
    </submittedName>
</protein>
<evidence type="ECO:0000313" key="1">
    <source>
        <dbReference type="EMBL" id="AJM91993.1"/>
    </source>
</evidence>
<reference evidence="2" key="1">
    <citation type="submission" date="2015-02" db="EMBL/GenBank/DDBJ databases">
        <title>Characterization of two novel Thaumarchaeota isolated from the Northern Adriatic Sea.</title>
        <authorList>
            <person name="Bayer B."/>
            <person name="Vojvoda J."/>
            <person name="Offre P."/>
            <person name="Srivastava A."/>
            <person name="Elisabeth N."/>
            <person name="Garcia J.A.L."/>
            <person name="Schleper C."/>
            <person name="Herndl G.J."/>
        </authorList>
    </citation>
    <scope>NUCLEOTIDE SEQUENCE [LARGE SCALE GENOMIC DNA]</scope>
    <source>
        <strain evidence="2">D3C</strain>
    </source>
</reference>